<name>A0A0L6Z674_9CLOT</name>
<protein>
    <submittedName>
        <fullName evidence="3">Putative adenylyltransferase/sulfurtransferase MoeZ</fullName>
    </submittedName>
</protein>
<dbReference type="GO" id="GO:0061504">
    <property type="term" value="P:cyclic threonylcarbamoyladenosine biosynthetic process"/>
    <property type="evidence" value="ECO:0007669"/>
    <property type="project" value="TreeGrafter"/>
</dbReference>
<dbReference type="Proteomes" id="UP000037043">
    <property type="component" value="Unassembled WGS sequence"/>
</dbReference>
<dbReference type="InterPro" id="IPR012729">
    <property type="entry name" value="ThiF_fam2"/>
</dbReference>
<feature type="domain" description="THIF-type NAD/FAD binding fold" evidence="1">
    <location>
        <begin position="70"/>
        <end position="265"/>
    </location>
</feature>
<dbReference type="SUPFAM" id="SSF69572">
    <property type="entry name" value="Activating enzymes of the ubiquitin-like proteins"/>
    <property type="match status" value="1"/>
</dbReference>
<dbReference type="InterPro" id="IPR035985">
    <property type="entry name" value="Ubiquitin-activating_enz"/>
</dbReference>
<dbReference type="RefSeq" id="WP_052222818.1">
    <property type="nucleotide sequence ID" value="NZ_LHUR01000042.1"/>
</dbReference>
<dbReference type="Pfam" id="PF14453">
    <property type="entry name" value="ThiS-like"/>
    <property type="match status" value="1"/>
</dbReference>
<evidence type="ECO:0000313" key="4">
    <source>
        <dbReference type="Proteomes" id="UP000037043"/>
    </source>
</evidence>
<dbReference type="AlphaFoldDB" id="A0A0L6Z674"/>
<accession>A0A0L6Z674</accession>
<organism evidence="3 4">
    <name type="scientific">Clostridium homopropionicum DSM 5847</name>
    <dbReference type="NCBI Taxonomy" id="1121318"/>
    <lineage>
        <taxon>Bacteria</taxon>
        <taxon>Bacillati</taxon>
        <taxon>Bacillota</taxon>
        <taxon>Clostridia</taxon>
        <taxon>Eubacteriales</taxon>
        <taxon>Clostridiaceae</taxon>
        <taxon>Clostridium</taxon>
    </lineage>
</organism>
<sequence length="267" mass="29415">MKIMVNGKDVEVSCRTAFEVRNQIGNETDVVILNGFQIEKDSNISENDILTIITKGIMPKEEELESMMMARHTPNVHKKLKKGKVAIAGLGGLGSNIAIMLARIGVGQLLLVDFDIVEPSNLNRQSYSINHLGMQKTKALKKQIEEINPFIKVETRDIKVTEDNVVEIFYGYDIICEAFDKPKAKSILVNVALDKLTNVKIVAASGMAGYDSSNLIKTTNSIKGLYVCGDLENEARIGRGLMSPRVQICAGHQANMVLRLLLGIEDV</sequence>
<evidence type="ECO:0000259" key="1">
    <source>
        <dbReference type="Pfam" id="PF00899"/>
    </source>
</evidence>
<reference evidence="4" key="1">
    <citation type="submission" date="2015-08" db="EMBL/GenBank/DDBJ databases">
        <title>Genome sequence of the strict anaerobe Clostridium homopropionicum LuHBu1 (DSM 5847T).</title>
        <authorList>
            <person name="Poehlein A."/>
            <person name="Beck M."/>
            <person name="Schiel-Bengelsdorf B."/>
            <person name="Bengelsdorf F.R."/>
            <person name="Daniel R."/>
            <person name="Duerre P."/>
        </authorList>
    </citation>
    <scope>NUCLEOTIDE SEQUENCE [LARGE SCALE GENOMIC DNA]</scope>
    <source>
        <strain evidence="4">DSM 5847</strain>
    </source>
</reference>
<evidence type="ECO:0000313" key="3">
    <source>
        <dbReference type="EMBL" id="KOA18474.1"/>
    </source>
</evidence>
<dbReference type="GO" id="GO:0061503">
    <property type="term" value="F:tRNA threonylcarbamoyladenosine dehydratase"/>
    <property type="evidence" value="ECO:0007669"/>
    <property type="project" value="TreeGrafter"/>
</dbReference>
<keyword evidence="3" id="KW-0808">Transferase</keyword>
<dbReference type="Gene3D" id="3.40.50.720">
    <property type="entry name" value="NAD(P)-binding Rossmann-like Domain"/>
    <property type="match status" value="1"/>
</dbReference>
<dbReference type="InterPro" id="IPR032726">
    <property type="entry name" value="ThiS-like_dom"/>
</dbReference>
<dbReference type="NCBIfam" id="NF006395">
    <property type="entry name" value="PRK08644.1"/>
    <property type="match status" value="1"/>
</dbReference>
<dbReference type="PANTHER" id="PTHR43267">
    <property type="entry name" value="TRNA THREONYLCARBAMOYLADENOSINE DEHYDRATASE"/>
    <property type="match status" value="1"/>
</dbReference>
<keyword evidence="3" id="KW-0548">Nucleotidyltransferase</keyword>
<dbReference type="PANTHER" id="PTHR43267:SF3">
    <property type="entry name" value="THIF PROTEIN"/>
    <property type="match status" value="1"/>
</dbReference>
<dbReference type="GO" id="GO:0008641">
    <property type="term" value="F:ubiquitin-like modifier activating enzyme activity"/>
    <property type="evidence" value="ECO:0007669"/>
    <property type="project" value="InterPro"/>
</dbReference>
<dbReference type="InterPro" id="IPR000594">
    <property type="entry name" value="ThiF_NAD_FAD-bd"/>
</dbReference>
<comment type="caution">
    <text evidence="3">The sequence shown here is derived from an EMBL/GenBank/DDBJ whole genome shotgun (WGS) entry which is preliminary data.</text>
</comment>
<dbReference type="Pfam" id="PF00899">
    <property type="entry name" value="ThiF"/>
    <property type="match status" value="1"/>
</dbReference>
<gene>
    <name evidence="3" type="primary">moeZ_2</name>
    <name evidence="3" type="ORF">CLHOM_33760</name>
</gene>
<dbReference type="NCBIfam" id="TIGR02354">
    <property type="entry name" value="thiF_fam2"/>
    <property type="match status" value="1"/>
</dbReference>
<dbReference type="GO" id="GO:0016779">
    <property type="term" value="F:nucleotidyltransferase activity"/>
    <property type="evidence" value="ECO:0007669"/>
    <property type="project" value="UniProtKB-KW"/>
</dbReference>
<feature type="domain" description="ThiS-like ubiquitin" evidence="2">
    <location>
        <begin position="1"/>
        <end position="56"/>
    </location>
</feature>
<dbReference type="InterPro" id="IPR045886">
    <property type="entry name" value="ThiF/MoeB/HesA"/>
</dbReference>
<dbReference type="STRING" id="36844.SAMN04488501_101104"/>
<dbReference type="PATRIC" id="fig|1121318.3.peg.3371"/>
<keyword evidence="4" id="KW-1185">Reference proteome</keyword>
<dbReference type="EMBL" id="LHUR01000042">
    <property type="protein sequence ID" value="KOA18474.1"/>
    <property type="molecule type" value="Genomic_DNA"/>
</dbReference>
<proteinExistence type="predicted"/>
<evidence type="ECO:0000259" key="2">
    <source>
        <dbReference type="Pfam" id="PF14453"/>
    </source>
</evidence>